<dbReference type="InterPro" id="IPR008218">
    <property type="entry name" value="ATPase_V1-cplx_f_g_su"/>
</dbReference>
<evidence type="ECO:0000256" key="2">
    <source>
        <dbReference type="ARBA" id="ARBA00022448"/>
    </source>
</evidence>
<dbReference type="KEGG" id="pmic:NW74_02445"/>
<dbReference type="EMBL" id="JABZRE010000033">
    <property type="protein sequence ID" value="MBF1307515.1"/>
    <property type="molecule type" value="Genomic_DNA"/>
</dbReference>
<accession>A0A0B4S0X2</accession>
<evidence type="ECO:0000256" key="1">
    <source>
        <dbReference type="ARBA" id="ARBA00010148"/>
    </source>
</evidence>
<evidence type="ECO:0000313" key="7">
    <source>
        <dbReference type="Proteomes" id="UP000031386"/>
    </source>
</evidence>
<dbReference type="Proteomes" id="UP000031386">
    <property type="component" value="Chromosome"/>
</dbReference>
<organism evidence="4 7">
    <name type="scientific">Parvimonas micra</name>
    <dbReference type="NCBI Taxonomy" id="33033"/>
    <lineage>
        <taxon>Bacteria</taxon>
        <taxon>Bacillati</taxon>
        <taxon>Bacillota</taxon>
        <taxon>Tissierellia</taxon>
        <taxon>Tissierellales</taxon>
        <taxon>Peptoniphilaceae</taxon>
        <taxon>Parvimonas</taxon>
    </lineage>
</organism>
<dbReference type="Proteomes" id="UP000758611">
    <property type="component" value="Unassembled WGS sequence"/>
</dbReference>
<proteinExistence type="inferred from homology"/>
<dbReference type="AlphaFoldDB" id="A0A0B4S0X2"/>
<dbReference type="EMBL" id="CP101412">
    <property type="protein sequence ID" value="WBB30438.1"/>
    <property type="molecule type" value="Genomic_DNA"/>
</dbReference>
<protein>
    <submittedName>
        <fullName evidence="4">ATPase</fullName>
    </submittedName>
    <submittedName>
        <fullName evidence="5">V-type ATP synthase subunit F</fullName>
    </submittedName>
</protein>
<dbReference type="Gene3D" id="3.40.50.10580">
    <property type="entry name" value="ATPase, V1 complex, subunit F"/>
    <property type="match status" value="1"/>
</dbReference>
<dbReference type="STRING" id="33033.NW74_02445"/>
<evidence type="ECO:0000313" key="5">
    <source>
        <dbReference type="EMBL" id="MBF1307515.1"/>
    </source>
</evidence>
<dbReference type="GeneID" id="93384362"/>
<evidence type="ECO:0000313" key="6">
    <source>
        <dbReference type="EMBL" id="WBB30438.1"/>
    </source>
</evidence>
<reference evidence="5" key="2">
    <citation type="submission" date="2020-04" db="EMBL/GenBank/DDBJ databases">
        <title>Deep metagenomics examines the oral microbiome during advanced dental caries in children, revealing novel taxa and co-occurrences with host molecules.</title>
        <authorList>
            <person name="Baker J.L."/>
            <person name="Morton J.T."/>
            <person name="Dinis M."/>
            <person name="Alvarez R."/>
            <person name="Tran N.C."/>
            <person name="Knight R."/>
            <person name="Edlund A."/>
        </authorList>
    </citation>
    <scope>NUCLEOTIDE SEQUENCE</scope>
    <source>
        <strain evidence="5">JCVI_23_bin.11</strain>
    </source>
</reference>
<comment type="similarity">
    <text evidence="1">Belongs to the V-ATPase F subunit family.</text>
</comment>
<name>A0A0B4S0X2_9FIRM</name>
<dbReference type="Proteomes" id="UP001210690">
    <property type="component" value="Chromosome"/>
</dbReference>
<sequence>MISYLISDNTDTLVGMRLAGITGVVLKTREEALEEFNDCLNNKEIGILILTENIFNLISEEVMEVKLKNTFPLIVEIPDRTGLKRDPNFITNYINESIGINI</sequence>
<dbReference type="InterPro" id="IPR036906">
    <property type="entry name" value="ATPase_V1_fsu_sf"/>
</dbReference>
<reference evidence="4 7" key="1">
    <citation type="submission" date="2014-10" db="EMBL/GenBank/DDBJ databases">
        <title>Complete genome sequence of Parvimonas micra KCOM 1535 (= ChDC B708).</title>
        <authorList>
            <person name="Kook J.-K."/>
            <person name="Park S.-N."/>
            <person name="Lim Y.K."/>
            <person name="Roh H."/>
        </authorList>
    </citation>
    <scope>NUCLEOTIDE SEQUENCE [LARGE SCALE GENOMIC DNA]</scope>
    <source>
        <strain evidence="4">KCOM 1535</strain>
        <strain evidence="7">KCOM 1535 / ChDC B708</strain>
    </source>
</reference>
<dbReference type="EMBL" id="CP009761">
    <property type="protein sequence ID" value="AIZ36291.1"/>
    <property type="molecule type" value="Genomic_DNA"/>
</dbReference>
<reference evidence="6" key="3">
    <citation type="submission" date="2022-07" db="EMBL/GenBank/DDBJ databases">
        <title>Parvimonas micra travels from the subgingival sulcus of the human oral cavity to the colorectal adenocarcinoma.</title>
        <authorList>
            <person name="Conde-Perez K."/>
            <person name="Buetas E."/>
            <person name="Aja-Macaya P."/>
            <person name="Martin-De Arribas E."/>
            <person name="Iglesias-Corras I."/>
            <person name="Trigo-Tasende N."/>
            <person name="Nasser-Ali M."/>
            <person name="Estevez L.S."/>
            <person name="Rumbo-Feal S."/>
            <person name="Otero-Alen B."/>
            <person name="Noguera J.F."/>
            <person name="Concha A."/>
            <person name="Pardinas-Lopez S."/>
            <person name="Carda-Dieguez M."/>
            <person name="Gomez-Randulfe I."/>
            <person name="Martinez-Lago N."/>
            <person name="Ladra S."/>
            <person name="Aparicio L.A."/>
            <person name="Bou G."/>
            <person name="Mira A."/>
            <person name="Vallejo J.A."/>
            <person name="Poza M."/>
        </authorList>
    </citation>
    <scope>NUCLEOTIDE SEQUENCE</scope>
    <source>
        <strain evidence="6">PM102KC-G-1</strain>
    </source>
</reference>
<dbReference type="OrthoDB" id="46791at2"/>
<dbReference type="GO" id="GO:0046961">
    <property type="term" value="F:proton-transporting ATPase activity, rotational mechanism"/>
    <property type="evidence" value="ECO:0007669"/>
    <property type="project" value="InterPro"/>
</dbReference>
<evidence type="ECO:0000256" key="3">
    <source>
        <dbReference type="ARBA" id="ARBA00023065"/>
    </source>
</evidence>
<keyword evidence="2" id="KW-0813">Transport</keyword>
<gene>
    <name evidence="5" type="ORF">HXM94_07050</name>
    <name evidence="6" type="ORF">NM222_05590</name>
    <name evidence="4" type="ORF">NW74_02445</name>
</gene>
<dbReference type="SUPFAM" id="SSF159468">
    <property type="entry name" value="AtpF-like"/>
    <property type="match status" value="1"/>
</dbReference>
<dbReference type="Pfam" id="PF01990">
    <property type="entry name" value="ATP-synt_F"/>
    <property type="match status" value="1"/>
</dbReference>
<keyword evidence="7" id="KW-1185">Reference proteome</keyword>
<keyword evidence="3" id="KW-0406">Ion transport</keyword>
<evidence type="ECO:0000313" key="4">
    <source>
        <dbReference type="EMBL" id="AIZ36291.1"/>
    </source>
</evidence>
<dbReference type="RefSeq" id="WP_004832024.1">
    <property type="nucleotide sequence ID" value="NZ_BHYQ01000001.1"/>
</dbReference>